<dbReference type="Pfam" id="PF00149">
    <property type="entry name" value="Metallophos"/>
    <property type="match status" value="1"/>
</dbReference>
<dbReference type="Proteomes" id="UP001166191">
    <property type="component" value="Unassembled WGS sequence"/>
</dbReference>
<dbReference type="PANTHER" id="PTHR42850">
    <property type="entry name" value="METALLOPHOSPHOESTERASE"/>
    <property type="match status" value="1"/>
</dbReference>
<keyword evidence="3" id="KW-1185">Reference proteome</keyword>
<gene>
    <name evidence="2" type="ORF">KNW02_17540</name>
</gene>
<name>A0ABS6APX1_9RHOB</name>
<organism evidence="2 3">
    <name type="scientific">Paracoccus marinaquae</name>
    <dbReference type="NCBI Taxonomy" id="2841926"/>
    <lineage>
        <taxon>Bacteria</taxon>
        <taxon>Pseudomonadati</taxon>
        <taxon>Pseudomonadota</taxon>
        <taxon>Alphaproteobacteria</taxon>
        <taxon>Rhodobacterales</taxon>
        <taxon>Paracoccaceae</taxon>
        <taxon>Paracoccus</taxon>
    </lineage>
</organism>
<dbReference type="PANTHER" id="PTHR42850:SF4">
    <property type="entry name" value="ZINC-DEPENDENT ENDOPOLYPHOSPHATASE"/>
    <property type="match status" value="1"/>
</dbReference>
<evidence type="ECO:0000313" key="3">
    <source>
        <dbReference type="Proteomes" id="UP001166191"/>
    </source>
</evidence>
<dbReference type="RefSeq" id="WP_216034532.1">
    <property type="nucleotide sequence ID" value="NZ_JAHKNG010000045.1"/>
</dbReference>
<dbReference type="EMBL" id="JAHKNG010000045">
    <property type="protein sequence ID" value="MBU3031912.1"/>
    <property type="molecule type" value="Genomic_DNA"/>
</dbReference>
<sequence length="240" mass="26435">MRLYAIGDVHGQLDLLTAAHERVFRDGGRDAPIAHVGDLIDRGPESRGVVEYLLQGQIAGRPWVVTRGNHDRFLPKFLHQPDWIDPGLSSARHWLDHPSLGAAETLASYGLDPALPRERLHAEALRAVPAAHVDFLASLPLWFLHEQALVVHAGIRPGVGLEAQVEHDLVWIRKGFLDSEVDHGRLVVHGHTAIRTATLYHNRLNIDGGAAYGRPLCAVVIEDRVVHLLTDAGRAPLLPE</sequence>
<dbReference type="InterPro" id="IPR050126">
    <property type="entry name" value="Ap4A_hydrolase"/>
</dbReference>
<reference evidence="2" key="1">
    <citation type="submission" date="2021-06" db="EMBL/GenBank/DDBJ databases">
        <title>Paracoccus bacterium XHP0099 sp. nov., isolated from the surface waters of the Yellow Sea.</title>
        <authorList>
            <person name="Xue H."/>
            <person name="Zhang D."/>
        </authorList>
    </citation>
    <scope>NUCLEOTIDE SEQUENCE</scope>
    <source>
        <strain evidence="2">XHP0099</strain>
    </source>
</reference>
<feature type="domain" description="Calcineurin-like phosphoesterase" evidence="1">
    <location>
        <begin position="1"/>
        <end position="192"/>
    </location>
</feature>
<proteinExistence type="predicted"/>
<protein>
    <submittedName>
        <fullName evidence="2">Metallophosphoesterase</fullName>
    </submittedName>
</protein>
<accession>A0ABS6APX1</accession>
<evidence type="ECO:0000259" key="1">
    <source>
        <dbReference type="Pfam" id="PF00149"/>
    </source>
</evidence>
<evidence type="ECO:0000313" key="2">
    <source>
        <dbReference type="EMBL" id="MBU3031912.1"/>
    </source>
</evidence>
<dbReference type="InterPro" id="IPR004843">
    <property type="entry name" value="Calcineurin-like_PHP"/>
</dbReference>
<comment type="caution">
    <text evidence="2">The sequence shown here is derived from an EMBL/GenBank/DDBJ whole genome shotgun (WGS) entry which is preliminary data.</text>
</comment>